<evidence type="ECO:0000313" key="3">
    <source>
        <dbReference type="Proteomes" id="UP000617340"/>
    </source>
</evidence>
<feature type="compositionally biased region" description="Low complexity" evidence="1">
    <location>
        <begin position="117"/>
        <end position="128"/>
    </location>
</feature>
<organism evidence="2 3">
    <name type="scientific">Vespula germanica</name>
    <name type="common">German yellow jacket</name>
    <name type="synonym">Paravespula germanica</name>
    <dbReference type="NCBI Taxonomy" id="30212"/>
    <lineage>
        <taxon>Eukaryota</taxon>
        <taxon>Metazoa</taxon>
        <taxon>Ecdysozoa</taxon>
        <taxon>Arthropoda</taxon>
        <taxon>Hexapoda</taxon>
        <taxon>Insecta</taxon>
        <taxon>Pterygota</taxon>
        <taxon>Neoptera</taxon>
        <taxon>Endopterygota</taxon>
        <taxon>Hymenoptera</taxon>
        <taxon>Apocrita</taxon>
        <taxon>Aculeata</taxon>
        <taxon>Vespoidea</taxon>
        <taxon>Vespidae</taxon>
        <taxon>Vespinae</taxon>
        <taxon>Vespula</taxon>
    </lineage>
</organism>
<comment type="caution">
    <text evidence="2">The sequence shown here is derived from an EMBL/GenBank/DDBJ whole genome shotgun (WGS) entry which is preliminary data.</text>
</comment>
<name>A0A834JQV1_VESGE</name>
<dbReference type="Proteomes" id="UP000617340">
    <property type="component" value="Unassembled WGS sequence"/>
</dbReference>
<feature type="region of interest" description="Disordered" evidence="1">
    <location>
        <begin position="55"/>
        <end position="107"/>
    </location>
</feature>
<dbReference type="EMBL" id="JACSDZ010000011">
    <property type="protein sequence ID" value="KAF7391976.1"/>
    <property type="molecule type" value="Genomic_DNA"/>
</dbReference>
<feature type="region of interest" description="Disordered" evidence="1">
    <location>
        <begin position="117"/>
        <end position="136"/>
    </location>
</feature>
<feature type="compositionally biased region" description="Basic and acidic residues" evidence="1">
    <location>
        <begin position="84"/>
        <end position="93"/>
    </location>
</feature>
<keyword evidence="3" id="KW-1185">Reference proteome</keyword>
<gene>
    <name evidence="2" type="ORF">HZH68_011519</name>
</gene>
<evidence type="ECO:0000256" key="1">
    <source>
        <dbReference type="SAM" id="MobiDB-lite"/>
    </source>
</evidence>
<dbReference type="AlphaFoldDB" id="A0A834JQV1"/>
<evidence type="ECO:0000313" key="2">
    <source>
        <dbReference type="EMBL" id="KAF7391976.1"/>
    </source>
</evidence>
<feature type="compositionally biased region" description="Acidic residues" evidence="1">
    <location>
        <begin position="67"/>
        <end position="83"/>
    </location>
</feature>
<accession>A0A834JQV1</accession>
<proteinExistence type="predicted"/>
<sequence length="136" mass="14768">MRRTLVGHGCDYRETRLAGLSIFIRIETSFVSGERSAGTENLLVYTCLKINEEKIKHAPPSVSNSSADDDDDDDDDDDEDEDDEGRKNLERDLNFVYKTTKGEGRREKRFAAAATAAATAGAGAAATGPRNIGKAI</sequence>
<reference evidence="2" key="1">
    <citation type="journal article" date="2020" name="G3 (Bethesda)">
        <title>High-Quality Assemblies for Three Invasive Social Wasps from the &lt;i&gt;Vespula&lt;/i&gt; Genus.</title>
        <authorList>
            <person name="Harrop T.W.R."/>
            <person name="Guhlin J."/>
            <person name="McLaughlin G.M."/>
            <person name="Permina E."/>
            <person name="Stockwell P."/>
            <person name="Gilligan J."/>
            <person name="Le Lec M.F."/>
            <person name="Gruber M.A.M."/>
            <person name="Quinn O."/>
            <person name="Lovegrove M."/>
            <person name="Duncan E.J."/>
            <person name="Remnant E.J."/>
            <person name="Van Eeckhoven J."/>
            <person name="Graham B."/>
            <person name="Knapp R.A."/>
            <person name="Langford K.W."/>
            <person name="Kronenberg Z."/>
            <person name="Press M.O."/>
            <person name="Eacker S.M."/>
            <person name="Wilson-Rankin E.E."/>
            <person name="Purcell J."/>
            <person name="Lester P.J."/>
            <person name="Dearden P.K."/>
        </authorList>
    </citation>
    <scope>NUCLEOTIDE SEQUENCE</scope>
    <source>
        <strain evidence="2">Linc-1</strain>
    </source>
</reference>
<protein>
    <submittedName>
        <fullName evidence="2">Uncharacterized protein</fullName>
    </submittedName>
</protein>